<organism evidence="2 3">
    <name type="scientific">Ulvibacter litoralis</name>
    <dbReference type="NCBI Taxonomy" id="227084"/>
    <lineage>
        <taxon>Bacteria</taxon>
        <taxon>Pseudomonadati</taxon>
        <taxon>Bacteroidota</taxon>
        <taxon>Flavobacteriia</taxon>
        <taxon>Flavobacteriales</taxon>
        <taxon>Flavobacteriaceae</taxon>
        <taxon>Ulvibacter</taxon>
    </lineage>
</organism>
<dbReference type="Gene3D" id="3.40.630.30">
    <property type="match status" value="1"/>
</dbReference>
<dbReference type="GO" id="GO:0005737">
    <property type="term" value="C:cytoplasm"/>
    <property type="evidence" value="ECO:0007669"/>
    <property type="project" value="TreeGrafter"/>
</dbReference>
<dbReference type="GO" id="GO:0008999">
    <property type="term" value="F:protein-N-terminal-alanine acetyltransferase activity"/>
    <property type="evidence" value="ECO:0007669"/>
    <property type="project" value="TreeGrafter"/>
</dbReference>
<dbReference type="InterPro" id="IPR016181">
    <property type="entry name" value="Acyl_CoA_acyltransferase"/>
</dbReference>
<dbReference type="AlphaFoldDB" id="A0A1G7IJ27"/>
<dbReference type="OrthoDB" id="883856at2"/>
<sequence length="178" mass="20752">MNLKVDVFIELRELKVSDSTEIYRTIDSQRKYLGEWLPFVEKTKSSSDTEAFVKSVIDTPSQNKEFTFTIRKQNEFVGLIGLRPTDRLNKKTEIGYWLSEKHQKQGIVIKSVQRLCDFAFNELDLNRVSIKCAVNNEPSKSIPKNLGFKFEGIEREAELVSENVFRDLEVYSKLKKDY</sequence>
<dbReference type="EMBL" id="FNBA01000006">
    <property type="protein sequence ID" value="SDF12534.1"/>
    <property type="molecule type" value="Genomic_DNA"/>
</dbReference>
<evidence type="ECO:0000313" key="3">
    <source>
        <dbReference type="Proteomes" id="UP000199321"/>
    </source>
</evidence>
<name>A0A1G7IJ27_9FLAO</name>
<keyword evidence="2" id="KW-0808">Transferase</keyword>
<accession>A0A1G7IJ27</accession>
<gene>
    <name evidence="2" type="ORF">SAMN05421855_10629</name>
</gene>
<dbReference type="Pfam" id="PF13302">
    <property type="entry name" value="Acetyltransf_3"/>
    <property type="match status" value="1"/>
</dbReference>
<proteinExistence type="predicted"/>
<keyword evidence="3" id="KW-1185">Reference proteome</keyword>
<dbReference type="STRING" id="227084.SAMN05421855_10629"/>
<dbReference type="SUPFAM" id="SSF55729">
    <property type="entry name" value="Acyl-CoA N-acyltransferases (Nat)"/>
    <property type="match status" value="1"/>
</dbReference>
<dbReference type="RefSeq" id="WP_093145116.1">
    <property type="nucleotide sequence ID" value="NZ_BMWO01000006.1"/>
</dbReference>
<dbReference type="InterPro" id="IPR051908">
    <property type="entry name" value="Ribosomal_N-acetyltransferase"/>
</dbReference>
<dbReference type="Proteomes" id="UP000199321">
    <property type="component" value="Unassembled WGS sequence"/>
</dbReference>
<reference evidence="2 3" key="1">
    <citation type="submission" date="2016-10" db="EMBL/GenBank/DDBJ databases">
        <authorList>
            <person name="de Groot N.N."/>
        </authorList>
    </citation>
    <scope>NUCLEOTIDE SEQUENCE [LARGE SCALE GENOMIC DNA]</scope>
    <source>
        <strain evidence="2 3">DSM 16195</strain>
    </source>
</reference>
<feature type="domain" description="N-acetyltransferase" evidence="1">
    <location>
        <begin position="9"/>
        <end position="177"/>
    </location>
</feature>
<dbReference type="PANTHER" id="PTHR43441:SF12">
    <property type="entry name" value="RIBOSOMAL N-ACETYLTRANSFERASE YDAF-RELATED"/>
    <property type="match status" value="1"/>
</dbReference>
<dbReference type="PROSITE" id="PS51186">
    <property type="entry name" value="GNAT"/>
    <property type="match status" value="1"/>
</dbReference>
<protein>
    <submittedName>
        <fullName evidence="2">Ribosomal-protein-serine acetyltransferase</fullName>
    </submittedName>
</protein>
<evidence type="ECO:0000313" key="2">
    <source>
        <dbReference type="EMBL" id="SDF12534.1"/>
    </source>
</evidence>
<dbReference type="PANTHER" id="PTHR43441">
    <property type="entry name" value="RIBOSOMAL-PROTEIN-SERINE ACETYLTRANSFERASE"/>
    <property type="match status" value="1"/>
</dbReference>
<evidence type="ECO:0000259" key="1">
    <source>
        <dbReference type="PROSITE" id="PS51186"/>
    </source>
</evidence>
<dbReference type="GO" id="GO:1990189">
    <property type="term" value="F:protein N-terminal-serine acetyltransferase activity"/>
    <property type="evidence" value="ECO:0007669"/>
    <property type="project" value="TreeGrafter"/>
</dbReference>
<dbReference type="InterPro" id="IPR000182">
    <property type="entry name" value="GNAT_dom"/>
</dbReference>